<geneLocation type="chloroplast" evidence="2"/>
<keyword evidence="1" id="KW-0732">Signal</keyword>
<keyword evidence="2" id="KW-0150">Chloroplast</keyword>
<evidence type="ECO:0000313" key="2">
    <source>
        <dbReference type="EMBL" id="ABP35421.1"/>
    </source>
</evidence>
<reference evidence="2" key="1">
    <citation type="submission" date="2007-04" db="EMBL/GenBank/DDBJ databases">
        <authorList>
            <person name="Noh E.W."/>
            <person name="Lee J.S."/>
            <person name="Choi Y.I."/>
            <person name="Han M.S."/>
            <person name="Yi Y.S."/>
            <person name="Han S.U."/>
        </authorList>
    </citation>
    <scope>NUCLEOTIDE SEQUENCE</scope>
</reference>
<dbReference type="AlphaFoldDB" id="A4QM83"/>
<dbReference type="EMBL" id="AY228468">
    <property type="protein sequence ID" value="ABP35421.1"/>
    <property type="molecule type" value="Genomic_DNA"/>
</dbReference>
<proteinExistence type="predicted"/>
<evidence type="ECO:0000256" key="1">
    <source>
        <dbReference type="SAM" id="SignalP"/>
    </source>
</evidence>
<sequence length="44" mass="4952">MLKALGWIAGATFNLLWAQTIDSMSSCQYPRPLNKNIKLKAQTK</sequence>
<feature type="signal peptide" evidence="1">
    <location>
        <begin position="1"/>
        <end position="18"/>
    </location>
</feature>
<name>A4QM83_PINKO</name>
<organism evidence="2">
    <name type="scientific">Pinus koraiensis</name>
    <name type="common">Korean pine</name>
    <dbReference type="NCBI Taxonomy" id="88728"/>
    <lineage>
        <taxon>Eukaryota</taxon>
        <taxon>Viridiplantae</taxon>
        <taxon>Streptophyta</taxon>
        <taxon>Embryophyta</taxon>
        <taxon>Tracheophyta</taxon>
        <taxon>Spermatophyta</taxon>
        <taxon>Pinopsida</taxon>
        <taxon>Pinidae</taxon>
        <taxon>Conifers I</taxon>
        <taxon>Pinales</taxon>
        <taxon>Pinaceae</taxon>
        <taxon>Pinus</taxon>
        <taxon>Pinus subgen. Strobus</taxon>
    </lineage>
</organism>
<keyword evidence="2" id="KW-0934">Plastid</keyword>
<protein>
    <submittedName>
        <fullName evidence="2">ORF44i</fullName>
    </submittedName>
</protein>
<accession>A4QM83</accession>
<feature type="chain" id="PRO_5002672869" evidence="1">
    <location>
        <begin position="19"/>
        <end position="44"/>
    </location>
</feature>